<evidence type="ECO:0000256" key="8">
    <source>
        <dbReference type="ARBA" id="ARBA00023049"/>
    </source>
</evidence>
<evidence type="ECO:0000256" key="10">
    <source>
        <dbReference type="SAM" id="MobiDB-lite"/>
    </source>
</evidence>
<comment type="caution">
    <text evidence="13">The sequence shown here is derived from an EMBL/GenBank/DDBJ whole genome shotgun (WGS) entry which is preliminary data.</text>
</comment>
<gene>
    <name evidence="13" type="ORF">SLS62_003148</name>
</gene>
<dbReference type="InterPro" id="IPR008754">
    <property type="entry name" value="Peptidase_M43"/>
</dbReference>
<keyword evidence="8" id="KW-0482">Metalloprotease</keyword>
<evidence type="ECO:0000256" key="5">
    <source>
        <dbReference type="ARBA" id="ARBA00022729"/>
    </source>
</evidence>
<evidence type="ECO:0000256" key="7">
    <source>
        <dbReference type="ARBA" id="ARBA00022833"/>
    </source>
</evidence>
<evidence type="ECO:0000256" key="2">
    <source>
        <dbReference type="ARBA" id="ARBA00008721"/>
    </source>
</evidence>
<name>A0AAN9YUI3_9PEZI</name>
<keyword evidence="7" id="KW-0862">Zinc</keyword>
<keyword evidence="3" id="KW-0645">Protease</keyword>
<dbReference type="CDD" id="cd04275">
    <property type="entry name" value="ZnMc_pappalysin_like"/>
    <property type="match status" value="1"/>
</dbReference>
<feature type="signal peptide" evidence="11">
    <location>
        <begin position="1"/>
        <end position="19"/>
    </location>
</feature>
<dbReference type="GO" id="GO:0006508">
    <property type="term" value="P:proteolysis"/>
    <property type="evidence" value="ECO:0007669"/>
    <property type="project" value="UniProtKB-KW"/>
</dbReference>
<evidence type="ECO:0000256" key="1">
    <source>
        <dbReference type="ARBA" id="ARBA00003174"/>
    </source>
</evidence>
<comment type="function">
    <text evidence="1">Secreted metalloproteinase that allows assimilation of proteinaceous substrates.</text>
</comment>
<evidence type="ECO:0000313" key="13">
    <source>
        <dbReference type="EMBL" id="KAK7754834.1"/>
    </source>
</evidence>
<feature type="region of interest" description="Disordered" evidence="10">
    <location>
        <begin position="244"/>
        <end position="312"/>
    </location>
</feature>
<sequence length="312" mass="33315">MQIVHIAVAAAALPSLASAACLAKKQQQQQQQARGRCATVPTEESLQSIASIKAAEAEAATKEIGDSAAPLVIPTYLHAVVNSSASADVLDAAALEGQLATMNARFAPHGIQFALAAGGSRRVDDALAAGPYGGAPAEPLRAYWKDTRRGGYDTLNLWFYSNFPWDIFGACTLPEAGYPEDRYWDDGCHIASGTLPGGDIADYNLGLTAVHEVRALTRPFRSGMQGHWLGLLHTFESYSCSGDGDLVDDTPQEADPTSGCPKSKDSCPSSEGTDPVSNYMDYSSDPCFEEFTPGQEERMHNSYTTLREGRTA</sequence>
<dbReference type="SUPFAM" id="SSF55486">
    <property type="entry name" value="Metalloproteases ('zincins'), catalytic domain"/>
    <property type="match status" value="1"/>
</dbReference>
<dbReference type="Pfam" id="PF05572">
    <property type="entry name" value="Peptidase_M43"/>
    <property type="match status" value="1"/>
</dbReference>
<dbReference type="EMBL" id="JAKJXP020000017">
    <property type="protein sequence ID" value="KAK7754834.1"/>
    <property type="molecule type" value="Genomic_DNA"/>
</dbReference>
<reference evidence="13 14" key="1">
    <citation type="submission" date="2024-02" db="EMBL/GenBank/DDBJ databases">
        <title>De novo assembly and annotation of 12 fungi associated with fruit tree decline syndrome in Ontario, Canada.</title>
        <authorList>
            <person name="Sulman M."/>
            <person name="Ellouze W."/>
            <person name="Ilyukhin E."/>
        </authorList>
    </citation>
    <scope>NUCLEOTIDE SEQUENCE [LARGE SCALE GENOMIC DNA]</scope>
    <source>
        <strain evidence="13 14">M11/M66-122</strain>
    </source>
</reference>
<dbReference type="GO" id="GO:0008237">
    <property type="term" value="F:metallopeptidase activity"/>
    <property type="evidence" value="ECO:0007669"/>
    <property type="project" value="UniProtKB-KW"/>
</dbReference>
<evidence type="ECO:0000256" key="9">
    <source>
        <dbReference type="ARBA" id="ARBA00023157"/>
    </source>
</evidence>
<evidence type="ECO:0000256" key="3">
    <source>
        <dbReference type="ARBA" id="ARBA00022670"/>
    </source>
</evidence>
<dbReference type="InterPro" id="IPR024079">
    <property type="entry name" value="MetalloPept_cat_dom_sf"/>
</dbReference>
<feature type="chain" id="PRO_5042950401" description="Peptidase M43 pregnancy-associated plasma-A domain-containing protein" evidence="11">
    <location>
        <begin position="20"/>
        <end position="312"/>
    </location>
</feature>
<dbReference type="PANTHER" id="PTHR47466">
    <property type="match status" value="1"/>
</dbReference>
<feature type="compositionally biased region" description="Polar residues" evidence="10">
    <location>
        <begin position="266"/>
        <end position="276"/>
    </location>
</feature>
<evidence type="ECO:0000259" key="12">
    <source>
        <dbReference type="Pfam" id="PF05572"/>
    </source>
</evidence>
<dbReference type="Proteomes" id="UP001320420">
    <property type="component" value="Unassembled WGS sequence"/>
</dbReference>
<keyword evidence="5 11" id="KW-0732">Signal</keyword>
<proteinExistence type="inferred from homology"/>
<dbReference type="GO" id="GO:0046872">
    <property type="term" value="F:metal ion binding"/>
    <property type="evidence" value="ECO:0007669"/>
    <property type="project" value="UniProtKB-KW"/>
</dbReference>
<dbReference type="AlphaFoldDB" id="A0AAN9YUI3"/>
<feature type="domain" description="Peptidase M43 pregnancy-associated plasma-A" evidence="12">
    <location>
        <begin position="226"/>
        <end position="301"/>
    </location>
</feature>
<comment type="similarity">
    <text evidence="2">Belongs to the peptidase M43B family.</text>
</comment>
<keyword evidence="9" id="KW-1015">Disulfide bond</keyword>
<organism evidence="13 14">
    <name type="scientific">Diatrype stigma</name>
    <dbReference type="NCBI Taxonomy" id="117547"/>
    <lineage>
        <taxon>Eukaryota</taxon>
        <taxon>Fungi</taxon>
        <taxon>Dikarya</taxon>
        <taxon>Ascomycota</taxon>
        <taxon>Pezizomycotina</taxon>
        <taxon>Sordariomycetes</taxon>
        <taxon>Xylariomycetidae</taxon>
        <taxon>Xylariales</taxon>
        <taxon>Diatrypaceae</taxon>
        <taxon>Diatrype</taxon>
    </lineage>
</organism>
<evidence type="ECO:0000256" key="11">
    <source>
        <dbReference type="SAM" id="SignalP"/>
    </source>
</evidence>
<dbReference type="Gene3D" id="3.40.390.10">
    <property type="entry name" value="Collagenase (Catalytic Domain)"/>
    <property type="match status" value="1"/>
</dbReference>
<keyword evidence="6" id="KW-0378">Hydrolase</keyword>
<dbReference type="PANTHER" id="PTHR47466:SF1">
    <property type="entry name" value="METALLOPROTEASE MEP1 (AFU_ORTHOLOGUE AFUA_1G07730)-RELATED"/>
    <property type="match status" value="1"/>
</dbReference>
<accession>A0AAN9YUI3</accession>
<evidence type="ECO:0000256" key="4">
    <source>
        <dbReference type="ARBA" id="ARBA00022723"/>
    </source>
</evidence>
<keyword evidence="14" id="KW-1185">Reference proteome</keyword>
<protein>
    <recommendedName>
        <fullName evidence="12">Peptidase M43 pregnancy-associated plasma-A domain-containing protein</fullName>
    </recommendedName>
</protein>
<evidence type="ECO:0000313" key="14">
    <source>
        <dbReference type="Proteomes" id="UP001320420"/>
    </source>
</evidence>
<evidence type="ECO:0000256" key="6">
    <source>
        <dbReference type="ARBA" id="ARBA00022801"/>
    </source>
</evidence>
<keyword evidence="4" id="KW-0479">Metal-binding</keyword>